<gene>
    <name evidence="1" type="ORF">JOD64_002299</name>
</gene>
<evidence type="ECO:0000313" key="1">
    <source>
        <dbReference type="EMBL" id="MBM7491077.1"/>
    </source>
</evidence>
<sequence>MEWIKRSPRTVTGSGCWHDRAVGILCDYFSAPTDEAAAKVIDVLGGPRVASDPGFDVVELKGIQPFVQFGKLEELLTGIDYKAVTENPRWVHDVAVRDDGELLVVSLTDEVQAALAGASESQLREVAVPWSQIEEFWGHAEPSDLAEVLIELAGLARRATKRNERMYCWVCL</sequence>
<organism evidence="1 2">
    <name type="scientific">Micromonospora luteifusca</name>
    <dbReference type="NCBI Taxonomy" id="709860"/>
    <lineage>
        <taxon>Bacteria</taxon>
        <taxon>Bacillati</taxon>
        <taxon>Actinomycetota</taxon>
        <taxon>Actinomycetes</taxon>
        <taxon>Micromonosporales</taxon>
        <taxon>Micromonosporaceae</taxon>
        <taxon>Micromonospora</taxon>
    </lineage>
</organism>
<dbReference type="EMBL" id="JAFBBP010000001">
    <property type="protein sequence ID" value="MBM7491077.1"/>
    <property type="molecule type" value="Genomic_DNA"/>
</dbReference>
<protein>
    <submittedName>
        <fullName evidence="1">Uncharacterized protein</fullName>
    </submittedName>
</protein>
<proteinExistence type="predicted"/>
<reference evidence="1 2" key="1">
    <citation type="submission" date="2021-01" db="EMBL/GenBank/DDBJ databases">
        <title>Sequencing the genomes of 1000 actinobacteria strains.</title>
        <authorList>
            <person name="Klenk H.-P."/>
        </authorList>
    </citation>
    <scope>NUCLEOTIDE SEQUENCE [LARGE SCALE GENOMIC DNA]</scope>
    <source>
        <strain evidence="1 2">DSM 100204</strain>
    </source>
</reference>
<name>A0ABS2LSZ7_9ACTN</name>
<comment type="caution">
    <text evidence="1">The sequence shown here is derived from an EMBL/GenBank/DDBJ whole genome shotgun (WGS) entry which is preliminary data.</text>
</comment>
<keyword evidence="2" id="KW-1185">Reference proteome</keyword>
<dbReference type="RefSeq" id="WP_204942207.1">
    <property type="nucleotide sequence ID" value="NZ_JAFBBP010000001.1"/>
</dbReference>
<evidence type="ECO:0000313" key="2">
    <source>
        <dbReference type="Proteomes" id="UP000764837"/>
    </source>
</evidence>
<dbReference type="Proteomes" id="UP000764837">
    <property type="component" value="Unassembled WGS sequence"/>
</dbReference>
<accession>A0ABS2LSZ7</accession>